<keyword evidence="2" id="KW-1185">Reference proteome</keyword>
<reference evidence="1 2" key="1">
    <citation type="journal article" date="2018" name="Sci. Rep.">
        <title>Genomic signatures of local adaptation to the degree of environmental predictability in rotifers.</title>
        <authorList>
            <person name="Franch-Gras L."/>
            <person name="Hahn C."/>
            <person name="Garcia-Roger E.M."/>
            <person name="Carmona M.J."/>
            <person name="Serra M."/>
            <person name="Gomez A."/>
        </authorList>
    </citation>
    <scope>NUCLEOTIDE SEQUENCE [LARGE SCALE GENOMIC DNA]</scope>
    <source>
        <strain evidence="1">HYR1</strain>
    </source>
</reference>
<dbReference type="Proteomes" id="UP000276133">
    <property type="component" value="Unassembled WGS sequence"/>
</dbReference>
<gene>
    <name evidence="1" type="ORF">BpHYR1_022665</name>
</gene>
<comment type="caution">
    <text evidence="1">The sequence shown here is derived from an EMBL/GenBank/DDBJ whole genome shotgun (WGS) entry which is preliminary data.</text>
</comment>
<evidence type="ECO:0000313" key="1">
    <source>
        <dbReference type="EMBL" id="RNA35826.1"/>
    </source>
</evidence>
<name>A0A3M7SJ89_BRAPC</name>
<proteinExistence type="predicted"/>
<dbReference type="EMBL" id="REGN01001283">
    <property type="protein sequence ID" value="RNA35826.1"/>
    <property type="molecule type" value="Genomic_DNA"/>
</dbReference>
<dbReference type="AlphaFoldDB" id="A0A3M7SJ89"/>
<sequence>MNGPYQCKKFDSFGEIDFDCLQIRRIDVVYIMFKPLTGLYLDNSLNLPSVFPKSSLLFFMFTNLNGIKSNLAIFDSLIADNDEILVTYFNSIIYVKPENGSMALFNHLNHVSFSNDCKYSLHTNPELFSNSHIKFME</sequence>
<organism evidence="1 2">
    <name type="scientific">Brachionus plicatilis</name>
    <name type="common">Marine rotifer</name>
    <name type="synonym">Brachionus muelleri</name>
    <dbReference type="NCBI Taxonomy" id="10195"/>
    <lineage>
        <taxon>Eukaryota</taxon>
        <taxon>Metazoa</taxon>
        <taxon>Spiralia</taxon>
        <taxon>Gnathifera</taxon>
        <taxon>Rotifera</taxon>
        <taxon>Eurotatoria</taxon>
        <taxon>Monogononta</taxon>
        <taxon>Pseudotrocha</taxon>
        <taxon>Ploima</taxon>
        <taxon>Brachionidae</taxon>
        <taxon>Brachionus</taxon>
    </lineage>
</organism>
<evidence type="ECO:0000313" key="2">
    <source>
        <dbReference type="Proteomes" id="UP000276133"/>
    </source>
</evidence>
<protein>
    <submittedName>
        <fullName evidence="1">Uncharacterized protein</fullName>
    </submittedName>
</protein>
<accession>A0A3M7SJ89</accession>